<evidence type="ECO:0000313" key="2">
    <source>
        <dbReference type="EMBL" id="SPS02261.1"/>
    </source>
</evidence>
<name>A0A375JCH9_9BURK</name>
<feature type="compositionally biased region" description="Low complexity" evidence="1">
    <location>
        <begin position="143"/>
        <end position="153"/>
    </location>
</feature>
<organism evidence="2 3">
    <name type="scientific">Cupriavidus taiwanensis</name>
    <dbReference type="NCBI Taxonomy" id="164546"/>
    <lineage>
        <taxon>Bacteria</taxon>
        <taxon>Pseudomonadati</taxon>
        <taxon>Pseudomonadota</taxon>
        <taxon>Betaproteobacteria</taxon>
        <taxon>Burkholderiales</taxon>
        <taxon>Burkholderiaceae</taxon>
        <taxon>Cupriavidus</taxon>
    </lineage>
</organism>
<reference evidence="2 3" key="1">
    <citation type="submission" date="2018-01" db="EMBL/GenBank/DDBJ databases">
        <authorList>
            <person name="Gaut B.S."/>
            <person name="Morton B.R."/>
            <person name="Clegg M.T."/>
            <person name="Duvall M.R."/>
        </authorList>
    </citation>
    <scope>NUCLEOTIDE SEQUENCE [LARGE SCALE GENOMIC DNA]</scope>
    <source>
        <strain evidence="2">Cupriavidus taiwanensis cmp 52</strain>
    </source>
</reference>
<feature type="compositionally biased region" description="Polar residues" evidence="1">
    <location>
        <begin position="185"/>
        <end position="195"/>
    </location>
</feature>
<evidence type="ECO:0000256" key="1">
    <source>
        <dbReference type="SAM" id="MobiDB-lite"/>
    </source>
</evidence>
<gene>
    <name evidence="2" type="ORF">CBM2634_P30005</name>
</gene>
<feature type="compositionally biased region" description="Polar residues" evidence="1">
    <location>
        <begin position="106"/>
        <end position="116"/>
    </location>
</feature>
<accession>A0A375JCH9</accession>
<proteinExistence type="predicted"/>
<feature type="compositionally biased region" description="Basic residues" evidence="1">
    <location>
        <begin position="117"/>
        <end position="137"/>
    </location>
</feature>
<protein>
    <submittedName>
        <fullName evidence="2">Uncharacterized protein</fullName>
    </submittedName>
</protein>
<sequence>MDGTRQIAQRMVIAEETFVQTVQELTGCTREEAAKALTTMRKLKVVKLDSAMGRYRATHGAYMEPEALRRATCTNHLDVRARTSFYPSGDLPAGWSPLSLERPTCTTRSLRNSSRPSVRHARLIRTPRSSSARRWRPHPPPSRSLLSASVPSTVRKTNWRSSASRWLGTSSAARVASSRRWVPDSISTTMPSSTEPDWISARR</sequence>
<feature type="region of interest" description="Disordered" evidence="1">
    <location>
        <begin position="178"/>
        <end position="203"/>
    </location>
</feature>
<dbReference type="Proteomes" id="UP000256805">
    <property type="component" value="Unassembled WGS sequence"/>
</dbReference>
<dbReference type="AlphaFoldDB" id="A0A375JCH9"/>
<evidence type="ECO:0000313" key="3">
    <source>
        <dbReference type="Proteomes" id="UP000256805"/>
    </source>
</evidence>
<feature type="region of interest" description="Disordered" evidence="1">
    <location>
        <begin position="106"/>
        <end position="154"/>
    </location>
</feature>
<dbReference type="EMBL" id="OVTA01000065">
    <property type="protein sequence ID" value="SPS02261.1"/>
    <property type="molecule type" value="Genomic_DNA"/>
</dbReference>